<proteinExistence type="predicted"/>
<dbReference type="Proteomes" id="UP000011185">
    <property type="component" value="Unassembled WGS sequence"/>
</dbReference>
<name>L7K0L0_TRAHO</name>
<protein>
    <submittedName>
        <fullName evidence="1">Uncharacterized protein</fullName>
    </submittedName>
</protein>
<keyword evidence="2" id="KW-1185">Reference proteome</keyword>
<evidence type="ECO:0000313" key="2">
    <source>
        <dbReference type="Proteomes" id="UP000011185"/>
    </source>
</evidence>
<dbReference type="AlphaFoldDB" id="L7K0L0"/>
<dbReference type="HOGENOM" id="CLU_2905757_0_0_1"/>
<sequence length="62" mass="7548">MLLTQLIIYFTMAIAFYRKNDRAELIRLALEHEKMSMMDEDDMMAEHLRQEGFDVIDRRPRK</sequence>
<reference evidence="1 2" key="1">
    <citation type="journal article" date="2012" name="PLoS Pathog.">
        <title>The genome of the obligate intracellular parasite Trachipleistophora hominis: new insights into microsporidian genome dynamics and reductive evolution.</title>
        <authorList>
            <person name="Heinz E."/>
            <person name="Williams T.A."/>
            <person name="Nakjang S."/>
            <person name="Noel C.J."/>
            <person name="Swan D.C."/>
            <person name="Goldberg A.V."/>
            <person name="Harris S.R."/>
            <person name="Weinmaier T."/>
            <person name="Markert S."/>
            <person name="Becher D."/>
            <person name="Bernhardt J."/>
            <person name="Dagan T."/>
            <person name="Hacker C."/>
            <person name="Lucocq J.M."/>
            <person name="Schweder T."/>
            <person name="Rattei T."/>
            <person name="Hall N."/>
            <person name="Hirt R.P."/>
            <person name="Embley T.M."/>
        </authorList>
    </citation>
    <scope>NUCLEOTIDE SEQUENCE [LARGE SCALE GENOMIC DNA]</scope>
</reference>
<accession>L7K0L0</accession>
<dbReference type="InParanoid" id="L7K0L0"/>
<gene>
    <name evidence="1" type="ORF">THOM_0114</name>
</gene>
<organism evidence="1 2">
    <name type="scientific">Trachipleistophora hominis</name>
    <name type="common">Microsporidian parasite</name>
    <dbReference type="NCBI Taxonomy" id="72359"/>
    <lineage>
        <taxon>Eukaryota</taxon>
        <taxon>Fungi</taxon>
        <taxon>Fungi incertae sedis</taxon>
        <taxon>Microsporidia</taxon>
        <taxon>Pleistophoridae</taxon>
        <taxon>Trachipleistophora</taxon>
    </lineage>
</organism>
<dbReference type="EMBL" id="JH993806">
    <property type="protein sequence ID" value="ELQ76917.1"/>
    <property type="molecule type" value="Genomic_DNA"/>
</dbReference>
<dbReference type="VEuPathDB" id="MicrosporidiaDB:THOM_0114"/>
<evidence type="ECO:0000313" key="1">
    <source>
        <dbReference type="EMBL" id="ELQ76917.1"/>
    </source>
</evidence>